<comment type="caution">
    <text evidence="2">The sequence shown here is derived from an EMBL/GenBank/DDBJ whole genome shotgun (WGS) entry which is preliminary data.</text>
</comment>
<feature type="compositionally biased region" description="Basic and acidic residues" evidence="1">
    <location>
        <begin position="65"/>
        <end position="82"/>
    </location>
</feature>
<evidence type="ECO:0000256" key="1">
    <source>
        <dbReference type="SAM" id="MobiDB-lite"/>
    </source>
</evidence>
<dbReference type="Proteomes" id="UP000729402">
    <property type="component" value="Unassembled WGS sequence"/>
</dbReference>
<accession>A0A8J5VXI4</accession>
<dbReference type="EMBL" id="JAAALK010000283">
    <property type="protein sequence ID" value="KAG8076921.1"/>
    <property type="molecule type" value="Genomic_DNA"/>
</dbReference>
<gene>
    <name evidence="2" type="ORF">GUJ93_ZPchr0006g41939</name>
</gene>
<proteinExistence type="predicted"/>
<organism evidence="2 3">
    <name type="scientific">Zizania palustris</name>
    <name type="common">Northern wild rice</name>
    <dbReference type="NCBI Taxonomy" id="103762"/>
    <lineage>
        <taxon>Eukaryota</taxon>
        <taxon>Viridiplantae</taxon>
        <taxon>Streptophyta</taxon>
        <taxon>Embryophyta</taxon>
        <taxon>Tracheophyta</taxon>
        <taxon>Spermatophyta</taxon>
        <taxon>Magnoliopsida</taxon>
        <taxon>Liliopsida</taxon>
        <taxon>Poales</taxon>
        <taxon>Poaceae</taxon>
        <taxon>BOP clade</taxon>
        <taxon>Oryzoideae</taxon>
        <taxon>Oryzeae</taxon>
        <taxon>Zizaniinae</taxon>
        <taxon>Zizania</taxon>
    </lineage>
</organism>
<sequence length="82" mass="8973">MRRLRNSGRQDTMAGRRPLGREASAVAGRRPPGREAGAVAGRRPRQGTTPVADGHRLLSITQGWDKQEMKGSETRKVPKEGL</sequence>
<dbReference type="AlphaFoldDB" id="A0A8J5VXI4"/>
<protein>
    <submittedName>
        <fullName evidence="2">Uncharacterized protein</fullName>
    </submittedName>
</protein>
<evidence type="ECO:0000313" key="3">
    <source>
        <dbReference type="Proteomes" id="UP000729402"/>
    </source>
</evidence>
<reference evidence="2" key="2">
    <citation type="submission" date="2021-02" db="EMBL/GenBank/DDBJ databases">
        <authorList>
            <person name="Kimball J.A."/>
            <person name="Haas M.W."/>
            <person name="Macchietto M."/>
            <person name="Kono T."/>
            <person name="Duquette J."/>
            <person name="Shao M."/>
        </authorList>
    </citation>
    <scope>NUCLEOTIDE SEQUENCE</scope>
    <source>
        <tissue evidence="2">Fresh leaf tissue</tissue>
    </source>
</reference>
<name>A0A8J5VXI4_ZIZPA</name>
<feature type="region of interest" description="Disordered" evidence="1">
    <location>
        <begin position="1"/>
        <end position="82"/>
    </location>
</feature>
<keyword evidence="3" id="KW-1185">Reference proteome</keyword>
<reference evidence="2" key="1">
    <citation type="journal article" date="2021" name="bioRxiv">
        <title>Whole Genome Assembly and Annotation of Northern Wild Rice, Zizania palustris L., Supports a Whole Genome Duplication in the Zizania Genus.</title>
        <authorList>
            <person name="Haas M."/>
            <person name="Kono T."/>
            <person name="Macchietto M."/>
            <person name="Millas R."/>
            <person name="McGilp L."/>
            <person name="Shao M."/>
            <person name="Duquette J."/>
            <person name="Hirsch C.N."/>
            <person name="Kimball J."/>
        </authorList>
    </citation>
    <scope>NUCLEOTIDE SEQUENCE</scope>
    <source>
        <tissue evidence="2">Fresh leaf tissue</tissue>
    </source>
</reference>
<evidence type="ECO:0000313" key="2">
    <source>
        <dbReference type="EMBL" id="KAG8076921.1"/>
    </source>
</evidence>